<dbReference type="PANTHER" id="PTHR15261:SF4">
    <property type="entry name" value="THROMBOSPONDIN-TYPE LAMININ G DOMAIN AND EAR REPEAT-CONTAINING PROTEIN"/>
    <property type="match status" value="1"/>
</dbReference>
<evidence type="ECO:0000259" key="3">
    <source>
        <dbReference type="Pfam" id="PF18538"/>
    </source>
</evidence>
<dbReference type="InterPro" id="IPR009039">
    <property type="entry name" value="EAR"/>
</dbReference>
<dbReference type="InterPro" id="IPR005492">
    <property type="entry name" value="EPTP"/>
</dbReference>
<dbReference type="SUPFAM" id="SSF82171">
    <property type="entry name" value="DPP6 N-terminal domain-like"/>
    <property type="match status" value="1"/>
</dbReference>
<comment type="caution">
    <text evidence="4">The sequence shown here is derived from an EMBL/GenBank/DDBJ whole genome shotgun (WGS) entry which is preliminary data.</text>
</comment>
<keyword evidence="5" id="KW-1185">Reference proteome</keyword>
<organism evidence="4 5">
    <name type="scientific">Fusarium albosuccineum</name>
    <dbReference type="NCBI Taxonomy" id="1237068"/>
    <lineage>
        <taxon>Eukaryota</taxon>
        <taxon>Fungi</taxon>
        <taxon>Dikarya</taxon>
        <taxon>Ascomycota</taxon>
        <taxon>Pezizomycotina</taxon>
        <taxon>Sordariomycetes</taxon>
        <taxon>Hypocreomycetidae</taxon>
        <taxon>Hypocreales</taxon>
        <taxon>Nectriaceae</taxon>
        <taxon>Fusarium</taxon>
        <taxon>Fusarium decemcellulare species complex</taxon>
    </lineage>
</organism>
<dbReference type="InterPro" id="IPR041132">
    <property type="entry name" value="DUF5624"/>
</dbReference>
<dbReference type="PROSITE" id="PS50912">
    <property type="entry name" value="EAR"/>
    <property type="match status" value="4"/>
</dbReference>
<reference evidence="4 5" key="1">
    <citation type="submission" date="2020-01" db="EMBL/GenBank/DDBJ databases">
        <title>Identification and distribution of gene clusters putatively required for synthesis of sphingolipid metabolism inhibitors in phylogenetically diverse species of the filamentous fungus Fusarium.</title>
        <authorList>
            <person name="Kim H.-S."/>
            <person name="Busman M."/>
            <person name="Brown D.W."/>
            <person name="Divon H."/>
            <person name="Uhlig S."/>
            <person name="Proctor R.H."/>
        </authorList>
    </citation>
    <scope>NUCLEOTIDE SEQUENCE [LARGE SCALE GENOMIC DNA]</scope>
    <source>
        <strain evidence="4 5">NRRL 20459</strain>
    </source>
</reference>
<dbReference type="Pfam" id="PF03736">
    <property type="entry name" value="EPTP"/>
    <property type="match status" value="3"/>
</dbReference>
<dbReference type="GO" id="GO:0007165">
    <property type="term" value="P:signal transduction"/>
    <property type="evidence" value="ECO:0007669"/>
    <property type="project" value="TreeGrafter"/>
</dbReference>
<evidence type="ECO:0000313" key="5">
    <source>
        <dbReference type="Proteomes" id="UP000554235"/>
    </source>
</evidence>
<protein>
    <submittedName>
        <fullName evidence="4">Eptp domain containing</fullName>
    </submittedName>
</protein>
<dbReference type="OrthoDB" id="408373at2759"/>
<keyword evidence="1" id="KW-0732">Signal</keyword>
<evidence type="ECO:0000256" key="2">
    <source>
        <dbReference type="ARBA" id="ARBA00022737"/>
    </source>
</evidence>
<feature type="domain" description="DUF5624" evidence="3">
    <location>
        <begin position="442"/>
        <end position="574"/>
    </location>
</feature>
<dbReference type="AlphaFoldDB" id="A0A8H4LBQ7"/>
<gene>
    <name evidence="4" type="ORF">FALBO_8130</name>
</gene>
<accession>A0A8H4LBQ7</accession>
<proteinExistence type="predicted"/>
<keyword evidence="2" id="KW-0677">Repeat</keyword>
<dbReference type="PANTHER" id="PTHR15261">
    <property type="entry name" value="THROMBOSPONDIN-TYPE LAMININ G DOMAIN AND EAR REPEAT-CONTAINING"/>
    <property type="match status" value="1"/>
</dbReference>
<sequence>MEHGLLPYYLRKHATYSLFHNFAKDIPGGTAGMNLGDSDVSLMLYRTTTAGDEFKEIQQLNVPGGEDAEFFTIDDRIFLATASMRSGSDPSYNMDVESCIFEWDGKKMNEFQCIPTFGAKQWRSFDIDGHHFLALAQGLVMPGIEPTLSMTNSTIFQWNGDKFESFQTVPSQMGYNWLHFSLDGRNFLAYADHIESSYILEWEDGQFVHFQTLDGANGRAFCFFQHNDRPFLAFARIASDSVVYKWDGKTFQQYQTLEGAGGREFTVIEEENAMFLVQVKFITGDTADPNTALTSVIYRVDDDGLKVATEFPTFGGTDVTTFSLQDGTYLVVTESLTEEIRFRQDSHIYRVALESAPANTNITTPAKNPAHSKRQDSAFVSPEFLSLFQVYTSVNNSIGYDFKQAMVETQASNPLLLATATDFILYPGNGADPTYLNHRFGTKGFIELTTVSHFSPAIATLVELRGLDPDSDTWKNHAKRLLNATQVAQKANSESLWKDKIGVKSYEGREANIAAMVDYSCEMTIRLLNAVLDDPTKLTAKWVRDNYLEATSDALNAAIPMNYVMVATFFLSGLDTAYRIQESFEQYDIDWANAMVLVDGQMERETAGAVIASNTIAQVLLRSFPDLPIERIYVAPHGPVPNVTDSSPDALREFEPILRGLWGQLNGTAKLGEKMFSGYPAYKVPENTFPAINSTTEFVSGFPAINGPEDWLALTTRLRVALEDIRQSVSASVTDYAAQQLYETGRNLSEIVVPGLDGHDYASAVAQGLA</sequence>
<evidence type="ECO:0000313" key="4">
    <source>
        <dbReference type="EMBL" id="KAF4465034.1"/>
    </source>
</evidence>
<dbReference type="Pfam" id="PF18538">
    <property type="entry name" value="DUF5624"/>
    <property type="match status" value="1"/>
</dbReference>
<dbReference type="EMBL" id="JAADYS010001107">
    <property type="protein sequence ID" value="KAF4465034.1"/>
    <property type="molecule type" value="Genomic_DNA"/>
</dbReference>
<name>A0A8H4LBQ7_9HYPO</name>
<dbReference type="Proteomes" id="UP000554235">
    <property type="component" value="Unassembled WGS sequence"/>
</dbReference>
<evidence type="ECO:0000256" key="1">
    <source>
        <dbReference type="ARBA" id="ARBA00022729"/>
    </source>
</evidence>